<sequence>MTTTMTTRRAGDRSALARLRLRRLIPLLRRHRLYRAAHVSKRKTSVFFDAARLRRMMLRDRWAAASAYALSFVDDYRHCSHEADELNYRILVLRVLAALAAGQARSVEPLFRRIYACIHFFPEYDRICELLLAMRSDDTKSSRLYGRFKPRAVQGIMDLVAKCPELNKASTRSPRCLSLGHTESWRSISHHKNNGSSLPAHSLALSFLTKRPPQISHRMNSSDAPSTAFVGMLSTSPTPAKMLPVSSTNETGATQEATQREEAEITKAPAAASNLVAGLRVPRQRRPNPQYIGPEWIA</sequence>
<dbReference type="PANTHER" id="PTHR36478:SF18">
    <property type="entry name" value="LISH DOMAIN-CONTAINING PROTEIN"/>
    <property type="match status" value="1"/>
</dbReference>
<dbReference type="Gramene" id="KXG22785">
    <property type="protein sequence ID" value="KXG22785"/>
    <property type="gene ID" value="SORBI_3008G007800"/>
</dbReference>
<dbReference type="PANTHER" id="PTHR36478">
    <property type="entry name" value="OS04G0614237 PROTEIN-RELATED"/>
    <property type="match status" value="1"/>
</dbReference>
<dbReference type="OrthoDB" id="679204at2759"/>
<keyword evidence="3" id="KW-1185">Reference proteome</keyword>
<accession>A0A1B6PBG3</accession>
<feature type="region of interest" description="Disordered" evidence="1">
    <location>
        <begin position="239"/>
        <end position="260"/>
    </location>
</feature>
<proteinExistence type="predicted"/>
<name>A0A1B6PBG3_SORBI</name>
<reference evidence="2 3" key="1">
    <citation type="journal article" date="2009" name="Nature">
        <title>The Sorghum bicolor genome and the diversification of grasses.</title>
        <authorList>
            <person name="Paterson A.H."/>
            <person name="Bowers J.E."/>
            <person name="Bruggmann R."/>
            <person name="Dubchak I."/>
            <person name="Grimwood J."/>
            <person name="Gundlach H."/>
            <person name="Haberer G."/>
            <person name="Hellsten U."/>
            <person name="Mitros T."/>
            <person name="Poliakov A."/>
            <person name="Schmutz J."/>
            <person name="Spannagl M."/>
            <person name="Tang H."/>
            <person name="Wang X."/>
            <person name="Wicker T."/>
            <person name="Bharti A.K."/>
            <person name="Chapman J."/>
            <person name="Feltus F.A."/>
            <person name="Gowik U."/>
            <person name="Grigoriev I.V."/>
            <person name="Lyons E."/>
            <person name="Maher C.A."/>
            <person name="Martis M."/>
            <person name="Narechania A."/>
            <person name="Otillar R.P."/>
            <person name="Penning B.W."/>
            <person name="Salamov A.A."/>
            <person name="Wang Y."/>
            <person name="Zhang L."/>
            <person name="Carpita N.C."/>
            <person name="Freeling M."/>
            <person name="Gingle A.R."/>
            <person name="Hash C.T."/>
            <person name="Keller B."/>
            <person name="Klein P."/>
            <person name="Kresovich S."/>
            <person name="McCann M.C."/>
            <person name="Ming R."/>
            <person name="Peterson D.G."/>
            <person name="Mehboob-ur-Rahman"/>
            <person name="Ware D."/>
            <person name="Westhoff P."/>
            <person name="Mayer K.F."/>
            <person name="Messing J."/>
            <person name="Rokhsar D.S."/>
        </authorList>
    </citation>
    <scope>NUCLEOTIDE SEQUENCE [LARGE SCALE GENOMIC DNA]</scope>
    <source>
        <strain evidence="3">cv. BTx623</strain>
    </source>
</reference>
<evidence type="ECO:0000313" key="2">
    <source>
        <dbReference type="EMBL" id="KXG22785.1"/>
    </source>
</evidence>
<organism evidence="2 3">
    <name type="scientific">Sorghum bicolor</name>
    <name type="common">Sorghum</name>
    <name type="synonym">Sorghum vulgare</name>
    <dbReference type="NCBI Taxonomy" id="4558"/>
    <lineage>
        <taxon>Eukaryota</taxon>
        <taxon>Viridiplantae</taxon>
        <taxon>Streptophyta</taxon>
        <taxon>Embryophyta</taxon>
        <taxon>Tracheophyta</taxon>
        <taxon>Spermatophyta</taxon>
        <taxon>Magnoliopsida</taxon>
        <taxon>Liliopsida</taxon>
        <taxon>Poales</taxon>
        <taxon>Poaceae</taxon>
        <taxon>PACMAD clade</taxon>
        <taxon>Panicoideae</taxon>
        <taxon>Andropogonodae</taxon>
        <taxon>Andropogoneae</taxon>
        <taxon>Sorghinae</taxon>
        <taxon>Sorghum</taxon>
    </lineage>
</organism>
<protein>
    <submittedName>
        <fullName evidence="2">Uncharacterized protein</fullName>
    </submittedName>
</protein>
<dbReference type="EMBL" id="CM000767">
    <property type="protein sequence ID" value="KXG22785.1"/>
    <property type="molecule type" value="Genomic_DNA"/>
</dbReference>
<evidence type="ECO:0000313" key="3">
    <source>
        <dbReference type="Proteomes" id="UP000000768"/>
    </source>
</evidence>
<reference evidence="3" key="2">
    <citation type="journal article" date="2018" name="Plant J.">
        <title>The Sorghum bicolor reference genome: improved assembly, gene annotations, a transcriptome atlas, and signatures of genome organization.</title>
        <authorList>
            <person name="McCormick R.F."/>
            <person name="Truong S.K."/>
            <person name="Sreedasyam A."/>
            <person name="Jenkins J."/>
            <person name="Shu S."/>
            <person name="Sims D."/>
            <person name="Kennedy M."/>
            <person name="Amirebrahimi M."/>
            <person name="Weers B.D."/>
            <person name="McKinley B."/>
            <person name="Mattison A."/>
            <person name="Morishige D.T."/>
            <person name="Grimwood J."/>
            <person name="Schmutz J."/>
            <person name="Mullet J.E."/>
        </authorList>
    </citation>
    <scope>NUCLEOTIDE SEQUENCE [LARGE SCALE GENOMIC DNA]</scope>
    <source>
        <strain evidence="3">cv. BTx623</strain>
    </source>
</reference>
<dbReference type="AlphaFoldDB" id="A0A1B6PBG3"/>
<dbReference type="InParanoid" id="A0A1B6PBG3"/>
<evidence type="ECO:0000256" key="1">
    <source>
        <dbReference type="SAM" id="MobiDB-lite"/>
    </source>
</evidence>
<dbReference type="Proteomes" id="UP000000768">
    <property type="component" value="Chromosome 8"/>
</dbReference>
<dbReference type="ExpressionAtlas" id="A0A1B6PBG3">
    <property type="expression patterns" value="baseline"/>
</dbReference>
<gene>
    <name evidence="2" type="ORF">SORBI_3008G007800</name>
</gene>